<organism evidence="3 5">
    <name type="scientific">Phytophthora cactorum</name>
    <dbReference type="NCBI Taxonomy" id="29920"/>
    <lineage>
        <taxon>Eukaryota</taxon>
        <taxon>Sar</taxon>
        <taxon>Stramenopiles</taxon>
        <taxon>Oomycota</taxon>
        <taxon>Peronosporomycetes</taxon>
        <taxon>Peronosporales</taxon>
        <taxon>Peronosporaceae</taxon>
        <taxon>Phytophthora</taxon>
    </lineage>
</organism>
<evidence type="ECO:0000259" key="1">
    <source>
        <dbReference type="Pfam" id="PF07727"/>
    </source>
</evidence>
<sequence length="194" mass="22585">MRSKWQDFWVMAEMEENAALRANDVIQEIPCEAVPEYAQSVDKMFKARNYQRPCIVFRETFALVARFSSYKLLLAVAVELGLDGYGGYINTTYLNAWLGIRQYLRSIDSYPCGKAGHMYVVLKALYGLEQFGRERNSELIQWFINLGFQGSLTEPCLYYRLDEKTIVYALLYVDDILVATNDKKYKEKLFEDLN</sequence>
<name>A0A329RDP9_9STRA</name>
<dbReference type="EMBL" id="MJFZ01001204">
    <property type="protein sequence ID" value="RAW22818.1"/>
    <property type="molecule type" value="Genomic_DNA"/>
</dbReference>
<comment type="caution">
    <text evidence="3">The sequence shown here is derived from an EMBL/GenBank/DDBJ whole genome shotgun (WGS) entry which is preliminary data.</text>
</comment>
<evidence type="ECO:0000313" key="5">
    <source>
        <dbReference type="Proteomes" id="UP000251314"/>
    </source>
</evidence>
<dbReference type="Proteomes" id="UP000251314">
    <property type="component" value="Unassembled WGS sequence"/>
</dbReference>
<dbReference type="STRING" id="29920.A0A329RDP9"/>
<dbReference type="EMBL" id="MJFZ01001651">
    <property type="protein sequence ID" value="RAW21607.1"/>
    <property type="molecule type" value="Genomic_DNA"/>
</dbReference>
<dbReference type="OrthoDB" id="123528at2759"/>
<reference evidence="3 5" key="1">
    <citation type="submission" date="2018-01" db="EMBL/GenBank/DDBJ databases">
        <title>Draft genome of the strawberry crown rot pathogen Phytophthora cactorum.</title>
        <authorList>
            <person name="Armitage A.D."/>
            <person name="Lysoe E."/>
            <person name="Nellist C.F."/>
            <person name="Harrison R.J."/>
            <person name="Brurberg M.B."/>
        </authorList>
    </citation>
    <scope>NUCLEOTIDE SEQUENCE [LARGE SCALE GENOMIC DNA]</scope>
    <source>
        <strain evidence="3 5">10300</strain>
    </source>
</reference>
<dbReference type="Pfam" id="PF07727">
    <property type="entry name" value="RVT_2"/>
    <property type="match status" value="1"/>
</dbReference>
<feature type="domain" description="Reverse transcriptase Ty1/copia-type" evidence="1">
    <location>
        <begin position="50"/>
        <end position="188"/>
    </location>
</feature>
<protein>
    <recommendedName>
        <fullName evidence="1">Reverse transcriptase Ty1/copia-type domain-containing protein</fullName>
    </recommendedName>
</protein>
<dbReference type="VEuPathDB" id="FungiDB:PC110_g21951"/>
<evidence type="ECO:0000313" key="2">
    <source>
        <dbReference type="EMBL" id="RAW21607.1"/>
    </source>
</evidence>
<accession>A0A329RDP9</accession>
<gene>
    <name evidence="3" type="ORF">PC110_g20745</name>
    <name evidence="4" type="ORF">PC110_g20750</name>
    <name evidence="2" type="ORF">PC110_g21951</name>
</gene>
<keyword evidence="5" id="KW-1185">Reference proteome</keyword>
<evidence type="ECO:0000313" key="4">
    <source>
        <dbReference type="EMBL" id="RAW22818.1"/>
    </source>
</evidence>
<dbReference type="EMBL" id="MJFZ01001204">
    <property type="protein sequence ID" value="RAW22815.1"/>
    <property type="molecule type" value="Genomic_DNA"/>
</dbReference>
<dbReference type="VEuPathDB" id="FungiDB:PC110_g20745"/>
<evidence type="ECO:0000313" key="3">
    <source>
        <dbReference type="EMBL" id="RAW22815.1"/>
    </source>
</evidence>
<proteinExistence type="predicted"/>
<dbReference type="AlphaFoldDB" id="A0A329RDP9"/>
<dbReference type="InterPro" id="IPR013103">
    <property type="entry name" value="RVT_2"/>
</dbReference>
<dbReference type="VEuPathDB" id="FungiDB:PC110_g20750"/>